<protein>
    <submittedName>
        <fullName evidence="2">Uncharacterized protein</fullName>
    </submittedName>
</protein>
<sequence>MNSQPAMPARSTFVTVLAWIFIGFTGFASLISLMQNLMLQLIFVPLMQQQHVPMSQNLPPGMPVQMGWMFDHLFWMFRIFLLLSLSVLTASIGLLLRKEWARKLFIGLMAFGILYQIGGLFFQWWYMSAVFDHFPMPPNPKPDVEQMMQVMRGFMNVIRIFTMLMSVGISILLGWIIKKLVSAPIRQEFAPVLASTTITGNSP</sequence>
<keyword evidence="3" id="KW-1185">Reference proteome</keyword>
<dbReference type="Proteomes" id="UP000255334">
    <property type="component" value="Unassembled WGS sequence"/>
</dbReference>
<keyword evidence="1" id="KW-0472">Membrane</keyword>
<organism evidence="2 3">
    <name type="scientific">Dyella psychrodurans</name>
    <dbReference type="NCBI Taxonomy" id="1927960"/>
    <lineage>
        <taxon>Bacteria</taxon>
        <taxon>Pseudomonadati</taxon>
        <taxon>Pseudomonadota</taxon>
        <taxon>Gammaproteobacteria</taxon>
        <taxon>Lysobacterales</taxon>
        <taxon>Rhodanobacteraceae</taxon>
        <taxon>Dyella</taxon>
    </lineage>
</organism>
<evidence type="ECO:0000256" key="1">
    <source>
        <dbReference type="SAM" id="Phobius"/>
    </source>
</evidence>
<evidence type="ECO:0000313" key="3">
    <source>
        <dbReference type="Proteomes" id="UP000255334"/>
    </source>
</evidence>
<feature type="transmembrane region" description="Helical" evidence="1">
    <location>
        <begin position="12"/>
        <end position="34"/>
    </location>
</feature>
<dbReference type="OrthoDB" id="9153427at2"/>
<dbReference type="RefSeq" id="WP_147292922.1">
    <property type="nucleotide sequence ID" value="NZ_QRBF01000004.1"/>
</dbReference>
<comment type="caution">
    <text evidence="2">The sequence shown here is derived from an EMBL/GenBank/DDBJ whole genome shotgun (WGS) entry which is preliminary data.</text>
</comment>
<feature type="transmembrane region" description="Helical" evidence="1">
    <location>
        <begin position="157"/>
        <end position="177"/>
    </location>
</feature>
<feature type="transmembrane region" description="Helical" evidence="1">
    <location>
        <begin position="75"/>
        <end position="97"/>
    </location>
</feature>
<dbReference type="EMBL" id="QRBF01000004">
    <property type="protein sequence ID" value="RDS83316.1"/>
    <property type="molecule type" value="Genomic_DNA"/>
</dbReference>
<dbReference type="AlphaFoldDB" id="A0A370X4N8"/>
<evidence type="ECO:0000313" key="2">
    <source>
        <dbReference type="EMBL" id="RDS83316.1"/>
    </source>
</evidence>
<reference evidence="2 3" key="1">
    <citation type="submission" date="2018-07" db="EMBL/GenBank/DDBJ databases">
        <title>Dyella monticola sp. nov. and Dyella psychrodurans sp. nov. isolated from monsoon evergreen broad-leaved forest soil of Dinghu Mountain, China.</title>
        <authorList>
            <person name="Gao Z."/>
            <person name="Qiu L."/>
        </authorList>
    </citation>
    <scope>NUCLEOTIDE SEQUENCE [LARGE SCALE GENOMIC DNA]</scope>
    <source>
        <strain evidence="2 3">4MSK11</strain>
    </source>
</reference>
<name>A0A370X4N8_9GAMM</name>
<feature type="transmembrane region" description="Helical" evidence="1">
    <location>
        <begin position="104"/>
        <end position="126"/>
    </location>
</feature>
<gene>
    <name evidence="2" type="ORF">DWU99_12285</name>
</gene>
<proteinExistence type="predicted"/>
<accession>A0A370X4N8</accession>
<keyword evidence="1" id="KW-1133">Transmembrane helix</keyword>
<keyword evidence="1" id="KW-0812">Transmembrane</keyword>